<reference evidence="3" key="2">
    <citation type="submission" date="2020-05" db="UniProtKB">
        <authorList>
            <consortium name="EnsemblMetazoa"/>
        </authorList>
    </citation>
    <scope>IDENTIFICATION</scope>
    <source>
        <strain evidence="3">Epiroticus2</strain>
    </source>
</reference>
<evidence type="ECO:0000256" key="2">
    <source>
        <dbReference type="SAM" id="SignalP"/>
    </source>
</evidence>
<keyword evidence="4" id="KW-1185">Reference proteome</keyword>
<dbReference type="VEuPathDB" id="VectorBase:AEPI006794"/>
<dbReference type="AlphaFoldDB" id="A0A182PIN2"/>
<reference evidence="4" key="1">
    <citation type="submission" date="2013-03" db="EMBL/GenBank/DDBJ databases">
        <title>The Genome Sequence of Anopheles epiroticus epiroticus2.</title>
        <authorList>
            <consortium name="The Broad Institute Genomics Platform"/>
            <person name="Neafsey D.E."/>
            <person name="Howell P."/>
            <person name="Walker B."/>
            <person name="Young S.K."/>
            <person name="Zeng Q."/>
            <person name="Gargeya S."/>
            <person name="Fitzgerald M."/>
            <person name="Haas B."/>
            <person name="Abouelleil A."/>
            <person name="Allen A.W."/>
            <person name="Alvarado L."/>
            <person name="Arachchi H.M."/>
            <person name="Berlin A.M."/>
            <person name="Chapman S.B."/>
            <person name="Gainer-Dewar J."/>
            <person name="Goldberg J."/>
            <person name="Griggs A."/>
            <person name="Gujja S."/>
            <person name="Hansen M."/>
            <person name="Howarth C."/>
            <person name="Imamovic A."/>
            <person name="Ireland A."/>
            <person name="Larimer J."/>
            <person name="McCowan C."/>
            <person name="Murphy C."/>
            <person name="Pearson M."/>
            <person name="Poon T.W."/>
            <person name="Priest M."/>
            <person name="Roberts A."/>
            <person name="Saif S."/>
            <person name="Shea T."/>
            <person name="Sisk P."/>
            <person name="Sykes S."/>
            <person name="Wortman J."/>
            <person name="Nusbaum C."/>
            <person name="Birren B."/>
        </authorList>
    </citation>
    <scope>NUCLEOTIDE SEQUENCE [LARGE SCALE GENOMIC DNA]</scope>
    <source>
        <strain evidence="4">Epiroticus2</strain>
    </source>
</reference>
<feature type="chain" id="PRO_5008131361" evidence="2">
    <location>
        <begin position="28"/>
        <end position="246"/>
    </location>
</feature>
<feature type="region of interest" description="Disordered" evidence="1">
    <location>
        <begin position="174"/>
        <end position="199"/>
    </location>
</feature>
<feature type="compositionally biased region" description="Basic and acidic residues" evidence="1">
    <location>
        <begin position="190"/>
        <end position="199"/>
    </location>
</feature>
<protein>
    <submittedName>
        <fullName evidence="3">Uncharacterized protein</fullName>
    </submittedName>
</protein>
<evidence type="ECO:0000256" key="1">
    <source>
        <dbReference type="SAM" id="MobiDB-lite"/>
    </source>
</evidence>
<dbReference type="Proteomes" id="UP000075885">
    <property type="component" value="Unassembled WGS sequence"/>
</dbReference>
<feature type="signal peptide" evidence="2">
    <location>
        <begin position="1"/>
        <end position="27"/>
    </location>
</feature>
<organism evidence="3 4">
    <name type="scientific">Anopheles epiroticus</name>
    <dbReference type="NCBI Taxonomy" id="199890"/>
    <lineage>
        <taxon>Eukaryota</taxon>
        <taxon>Metazoa</taxon>
        <taxon>Ecdysozoa</taxon>
        <taxon>Arthropoda</taxon>
        <taxon>Hexapoda</taxon>
        <taxon>Insecta</taxon>
        <taxon>Pterygota</taxon>
        <taxon>Neoptera</taxon>
        <taxon>Endopterygota</taxon>
        <taxon>Diptera</taxon>
        <taxon>Nematocera</taxon>
        <taxon>Culicoidea</taxon>
        <taxon>Culicidae</taxon>
        <taxon>Anophelinae</taxon>
        <taxon>Anopheles</taxon>
    </lineage>
</organism>
<keyword evidence="2" id="KW-0732">Signal</keyword>
<evidence type="ECO:0000313" key="3">
    <source>
        <dbReference type="EnsemblMetazoa" id="AEPI006794-PA"/>
    </source>
</evidence>
<evidence type="ECO:0000313" key="4">
    <source>
        <dbReference type="Proteomes" id="UP000075885"/>
    </source>
</evidence>
<sequence>MQLQRRFCFLLAGTALLLLLVSHHVEADTIVRFLVVQTASIYGPDFNDSSAHFLDQQRSCRDLCSFCPTCNGFYCGEECICECSQDPTEHAKCIDLIKANSEKLGLVYDLFIQLPQKRSSRTRFGRRAKSPEEKNAGGKLSGFHKILFSNFATAKQVTVPEQTPDEAAKSIATVKTDASEKSVHVDPQSEEVRAKREDGVVVEEAPVEGDPDEIVAQPGFFVPANRRRPCFGRNRDFTKNCGPGPR</sequence>
<name>A0A182PIN2_9DIPT</name>
<dbReference type="EnsemblMetazoa" id="AEPI006794-RA">
    <property type="protein sequence ID" value="AEPI006794-PA"/>
    <property type="gene ID" value="AEPI006794"/>
</dbReference>
<accession>A0A182PIN2</accession>
<proteinExistence type="predicted"/>
<dbReference type="STRING" id="199890.A0A182PIN2"/>